<dbReference type="AlphaFoldDB" id="A0A8W8L9T8"/>
<protein>
    <submittedName>
        <fullName evidence="2">Uncharacterized protein</fullName>
    </submittedName>
</protein>
<feature type="compositionally biased region" description="Basic and acidic residues" evidence="1">
    <location>
        <begin position="1"/>
        <end position="11"/>
    </location>
</feature>
<evidence type="ECO:0000313" key="3">
    <source>
        <dbReference type="Proteomes" id="UP000005408"/>
    </source>
</evidence>
<keyword evidence="3" id="KW-1185">Reference proteome</keyword>
<reference evidence="2" key="1">
    <citation type="submission" date="2022-08" db="UniProtKB">
        <authorList>
            <consortium name="EnsemblMetazoa"/>
        </authorList>
    </citation>
    <scope>IDENTIFICATION</scope>
    <source>
        <strain evidence="2">05x7-T-G4-1.051#20</strain>
    </source>
</reference>
<accession>A0A8W8L9T8</accession>
<feature type="compositionally biased region" description="Polar residues" evidence="1">
    <location>
        <begin position="21"/>
        <end position="35"/>
    </location>
</feature>
<dbReference type="EnsemblMetazoa" id="G27058.5">
    <property type="protein sequence ID" value="G27058.5:cds"/>
    <property type="gene ID" value="G27058"/>
</dbReference>
<proteinExistence type="predicted"/>
<dbReference type="Proteomes" id="UP000005408">
    <property type="component" value="Unassembled WGS sequence"/>
</dbReference>
<sequence length="52" mass="5763">MGKSNEEDQHQHISPMPTVKIGNNKQFSDSEIVSEQTDHLADSAEMDHLAGK</sequence>
<feature type="region of interest" description="Disordered" evidence="1">
    <location>
        <begin position="1"/>
        <end position="52"/>
    </location>
</feature>
<organism evidence="2 3">
    <name type="scientific">Magallana gigas</name>
    <name type="common">Pacific oyster</name>
    <name type="synonym">Crassostrea gigas</name>
    <dbReference type="NCBI Taxonomy" id="29159"/>
    <lineage>
        <taxon>Eukaryota</taxon>
        <taxon>Metazoa</taxon>
        <taxon>Spiralia</taxon>
        <taxon>Lophotrochozoa</taxon>
        <taxon>Mollusca</taxon>
        <taxon>Bivalvia</taxon>
        <taxon>Autobranchia</taxon>
        <taxon>Pteriomorphia</taxon>
        <taxon>Ostreida</taxon>
        <taxon>Ostreoidea</taxon>
        <taxon>Ostreidae</taxon>
        <taxon>Magallana</taxon>
    </lineage>
</organism>
<evidence type="ECO:0000256" key="1">
    <source>
        <dbReference type="SAM" id="MobiDB-lite"/>
    </source>
</evidence>
<feature type="compositionally biased region" description="Basic and acidic residues" evidence="1">
    <location>
        <begin position="36"/>
        <end position="52"/>
    </location>
</feature>
<name>A0A8W8L9T8_MAGGI</name>
<evidence type="ECO:0000313" key="2">
    <source>
        <dbReference type="EnsemblMetazoa" id="G27058.5:cds"/>
    </source>
</evidence>